<dbReference type="AlphaFoldDB" id="A0A2S7E1S0"/>
<dbReference type="OrthoDB" id="8969741at2"/>
<dbReference type="EMBL" id="MDEJ01000282">
    <property type="protein sequence ID" value="PPU80822.1"/>
    <property type="molecule type" value="Genomic_DNA"/>
</dbReference>
<accession>A0A2S7E1S0</accession>
<evidence type="ECO:0000313" key="1">
    <source>
        <dbReference type="EMBL" id="PPU80822.1"/>
    </source>
</evidence>
<protein>
    <submittedName>
        <fullName evidence="1">CcgAII protein</fullName>
    </submittedName>
</protein>
<gene>
    <name evidence="1" type="ORF">XpopCFBP1817_20460</name>
</gene>
<keyword evidence="2" id="KW-1185">Reference proteome</keyword>
<comment type="caution">
    <text evidence="1">The sequence shown here is derived from an EMBL/GenBank/DDBJ whole genome shotgun (WGS) entry which is preliminary data.</text>
</comment>
<sequence length="102" mass="11491">MTTEFNPEQCRAHIATLADKSNEGCGLIYELYQRRLSGRIDEYVTTLPAEHQQLVIALARREFEYLTADEIAAEIERDHDAGDCSHGIDRNYCPAGCGDLED</sequence>
<proteinExistence type="predicted"/>
<dbReference type="Proteomes" id="UP000239939">
    <property type="component" value="Unassembled WGS sequence"/>
</dbReference>
<dbReference type="RefSeq" id="WP_128418490.1">
    <property type="nucleotide sequence ID" value="NZ_MDEJ01000282.1"/>
</dbReference>
<name>A0A2S7E1S0_9XANT</name>
<evidence type="ECO:0000313" key="2">
    <source>
        <dbReference type="Proteomes" id="UP000239939"/>
    </source>
</evidence>
<reference evidence="2" key="1">
    <citation type="submission" date="2016-08" db="EMBL/GenBank/DDBJ databases">
        <authorList>
            <person name="Merda D."/>
            <person name="Briand M."/>
            <person name="Taghouti G."/>
            <person name="Carrere S."/>
            <person name="Gouzy J."/>
            <person name="Portier P."/>
            <person name="Jacques M.-A."/>
            <person name="Fischer-Le Saux M."/>
        </authorList>
    </citation>
    <scope>NUCLEOTIDE SEQUENCE [LARGE SCALE GENOMIC DNA]</scope>
    <source>
        <strain evidence="2">CFBP1817</strain>
    </source>
</reference>
<organism evidence="1 2">
    <name type="scientific">Xanthomonas populi</name>
    <dbReference type="NCBI Taxonomy" id="53414"/>
    <lineage>
        <taxon>Bacteria</taxon>
        <taxon>Pseudomonadati</taxon>
        <taxon>Pseudomonadota</taxon>
        <taxon>Gammaproteobacteria</taxon>
        <taxon>Lysobacterales</taxon>
        <taxon>Lysobacteraceae</taxon>
        <taxon>Xanthomonas</taxon>
    </lineage>
</organism>